<gene>
    <name evidence="1" type="ORF">QBC35DRAFT_505812</name>
</gene>
<proteinExistence type="predicted"/>
<reference evidence="1" key="2">
    <citation type="submission" date="2023-05" db="EMBL/GenBank/DDBJ databases">
        <authorList>
            <consortium name="Lawrence Berkeley National Laboratory"/>
            <person name="Steindorff A."/>
            <person name="Hensen N."/>
            <person name="Bonometti L."/>
            <person name="Westerberg I."/>
            <person name="Brannstrom I.O."/>
            <person name="Guillou S."/>
            <person name="Cros-Aarteil S."/>
            <person name="Calhoun S."/>
            <person name="Haridas S."/>
            <person name="Kuo A."/>
            <person name="Mondo S."/>
            <person name="Pangilinan J."/>
            <person name="Riley R."/>
            <person name="Labutti K."/>
            <person name="Andreopoulos B."/>
            <person name="Lipzen A."/>
            <person name="Chen C."/>
            <person name="Yanf M."/>
            <person name="Daum C."/>
            <person name="Ng V."/>
            <person name="Clum A."/>
            <person name="Ohm R."/>
            <person name="Martin F."/>
            <person name="Silar P."/>
            <person name="Natvig D."/>
            <person name="Lalanne C."/>
            <person name="Gautier V."/>
            <person name="Ament-Velasquez S.L."/>
            <person name="Kruys A."/>
            <person name="Hutchinson M.I."/>
            <person name="Powell A.J."/>
            <person name="Barry K."/>
            <person name="Miller A.N."/>
            <person name="Grigoriev I.V."/>
            <person name="Debuchy R."/>
            <person name="Gladieux P."/>
            <person name="Thoren M.H."/>
            <person name="Johannesson H."/>
        </authorList>
    </citation>
    <scope>NUCLEOTIDE SEQUENCE</scope>
    <source>
        <strain evidence="1">PSN309</strain>
    </source>
</reference>
<protein>
    <submittedName>
        <fullName evidence="1">Uncharacterized protein</fullName>
    </submittedName>
</protein>
<accession>A0AAN6WQD6</accession>
<evidence type="ECO:0000313" key="1">
    <source>
        <dbReference type="EMBL" id="KAK4184487.1"/>
    </source>
</evidence>
<sequence length="262" mass="28461">MKDQGTAPSNTAMPQAASTNANLALARECPFPPVMNLYTNFSGPLTALKSLKLCGATKSDWLYTVEMHYGYTTRGPLGFNRKGLYLRNGTNTGSAIIAAVGEESRQPLLFSTVSLKSAIMLPPLETNSDHSTGFVTEIMHPSSTSDTAHRAVSFRFSIEVGSAKVGWQREEFVWRKSTRAGDNGTDAAVPVPSSHSRSVLLRAPIHKVQRTFGFFVRERRSFRGVGRALDAHGSGYCAPNLLASLVWQDEQVGSGHRREGSA</sequence>
<comment type="caution">
    <text evidence="1">The sequence shown here is derived from an EMBL/GenBank/DDBJ whole genome shotgun (WGS) entry which is preliminary data.</text>
</comment>
<dbReference type="EMBL" id="MU864486">
    <property type="protein sequence ID" value="KAK4184487.1"/>
    <property type="molecule type" value="Genomic_DNA"/>
</dbReference>
<evidence type="ECO:0000313" key="2">
    <source>
        <dbReference type="Proteomes" id="UP001302126"/>
    </source>
</evidence>
<keyword evidence="2" id="KW-1185">Reference proteome</keyword>
<dbReference type="AlphaFoldDB" id="A0AAN6WQD6"/>
<reference evidence="1" key="1">
    <citation type="journal article" date="2023" name="Mol. Phylogenet. Evol.">
        <title>Genome-scale phylogeny and comparative genomics of the fungal order Sordariales.</title>
        <authorList>
            <person name="Hensen N."/>
            <person name="Bonometti L."/>
            <person name="Westerberg I."/>
            <person name="Brannstrom I.O."/>
            <person name="Guillou S."/>
            <person name="Cros-Aarteil S."/>
            <person name="Calhoun S."/>
            <person name="Haridas S."/>
            <person name="Kuo A."/>
            <person name="Mondo S."/>
            <person name="Pangilinan J."/>
            <person name="Riley R."/>
            <person name="LaButti K."/>
            <person name="Andreopoulos B."/>
            <person name="Lipzen A."/>
            <person name="Chen C."/>
            <person name="Yan M."/>
            <person name="Daum C."/>
            <person name="Ng V."/>
            <person name="Clum A."/>
            <person name="Steindorff A."/>
            <person name="Ohm R.A."/>
            <person name="Martin F."/>
            <person name="Silar P."/>
            <person name="Natvig D.O."/>
            <person name="Lalanne C."/>
            <person name="Gautier V."/>
            <person name="Ament-Velasquez S.L."/>
            <person name="Kruys A."/>
            <person name="Hutchinson M.I."/>
            <person name="Powell A.J."/>
            <person name="Barry K."/>
            <person name="Miller A.N."/>
            <person name="Grigoriev I.V."/>
            <person name="Debuchy R."/>
            <person name="Gladieux P."/>
            <person name="Hiltunen Thoren M."/>
            <person name="Johannesson H."/>
        </authorList>
    </citation>
    <scope>NUCLEOTIDE SEQUENCE</scope>
    <source>
        <strain evidence="1">PSN309</strain>
    </source>
</reference>
<organism evidence="1 2">
    <name type="scientific">Podospora australis</name>
    <dbReference type="NCBI Taxonomy" id="1536484"/>
    <lineage>
        <taxon>Eukaryota</taxon>
        <taxon>Fungi</taxon>
        <taxon>Dikarya</taxon>
        <taxon>Ascomycota</taxon>
        <taxon>Pezizomycotina</taxon>
        <taxon>Sordariomycetes</taxon>
        <taxon>Sordariomycetidae</taxon>
        <taxon>Sordariales</taxon>
        <taxon>Podosporaceae</taxon>
        <taxon>Podospora</taxon>
    </lineage>
</organism>
<name>A0AAN6WQD6_9PEZI</name>
<dbReference type="Proteomes" id="UP001302126">
    <property type="component" value="Unassembled WGS sequence"/>
</dbReference>